<dbReference type="RefSeq" id="WP_244784457.1">
    <property type="nucleotide sequence ID" value="NZ_CP091508.1"/>
</dbReference>
<evidence type="ECO:0000256" key="1">
    <source>
        <dbReference type="SAM" id="Phobius"/>
    </source>
</evidence>
<evidence type="ECO:0000313" key="2">
    <source>
        <dbReference type="EMBL" id="UOO81373.1"/>
    </source>
</evidence>
<keyword evidence="1" id="KW-0472">Membrane</keyword>
<dbReference type="EMBL" id="CP091508">
    <property type="protein sequence ID" value="UOO81373.1"/>
    <property type="molecule type" value="Genomic_DNA"/>
</dbReference>
<evidence type="ECO:0008006" key="4">
    <source>
        <dbReference type="Google" id="ProtNLM"/>
    </source>
</evidence>
<gene>
    <name evidence="2" type="ORF">LVJ83_10440</name>
</gene>
<keyword evidence="1" id="KW-1133">Transmembrane helix</keyword>
<proteinExistence type="predicted"/>
<feature type="transmembrane region" description="Helical" evidence="1">
    <location>
        <begin position="15"/>
        <end position="37"/>
    </location>
</feature>
<accession>A0ABY4DSH6</accession>
<reference evidence="2 3" key="1">
    <citation type="journal article" date="2022" name="Res Sq">
        <title>Evolution of multicellular longitudinally dividing oral cavity symbionts (Neisseriaceae).</title>
        <authorList>
            <person name="Nyongesa S."/>
            <person name="Weber P."/>
            <person name="Bernet E."/>
            <person name="Pullido F."/>
            <person name="Nieckarz M."/>
            <person name="Delaby M."/>
            <person name="Nieves C."/>
            <person name="Viehboeck T."/>
            <person name="Krause N."/>
            <person name="Rivera-Millot A."/>
            <person name="Nakamura A."/>
            <person name="Vischer N."/>
            <person name="VanNieuwenhze M."/>
            <person name="Brun Y."/>
            <person name="Cava F."/>
            <person name="Bulgheresi S."/>
            <person name="Veyrier F."/>
        </authorList>
    </citation>
    <scope>NUCLEOTIDE SEQUENCE [LARGE SCALE GENOMIC DNA]</scope>
    <source>
        <strain evidence="2 3">CCUG 63373m</strain>
    </source>
</reference>
<evidence type="ECO:0000313" key="3">
    <source>
        <dbReference type="Proteomes" id="UP000829817"/>
    </source>
</evidence>
<protein>
    <recommendedName>
        <fullName evidence="4">DDE family transposase</fullName>
    </recommendedName>
</protein>
<name>A0ABY4DSH6_9NEIS</name>
<sequence length="91" mass="10376">MESRIGRQHHYCFNFIDGLVAVAALGCSDVSFIRGFLRLKMQMPDKKCSKIKPLRQVFNVAAAFSSTKYTRKSNNQETLSLLLCNQMKEKS</sequence>
<dbReference type="Proteomes" id="UP000829817">
    <property type="component" value="Chromosome"/>
</dbReference>
<keyword evidence="1" id="KW-0812">Transmembrane</keyword>
<organism evidence="2 3">
    <name type="scientific">Uruburuella testudinis</name>
    <dbReference type="NCBI Taxonomy" id="1282863"/>
    <lineage>
        <taxon>Bacteria</taxon>
        <taxon>Pseudomonadati</taxon>
        <taxon>Pseudomonadota</taxon>
        <taxon>Betaproteobacteria</taxon>
        <taxon>Neisseriales</taxon>
        <taxon>Neisseriaceae</taxon>
        <taxon>Uruburuella</taxon>
    </lineage>
</organism>
<keyword evidence="3" id="KW-1185">Reference proteome</keyword>